<dbReference type="EMBL" id="KC008572">
    <property type="protein sequence ID" value="AGF85758.1"/>
    <property type="molecule type" value="Genomic_DNA"/>
</dbReference>
<proteinExistence type="predicted"/>
<protein>
    <submittedName>
        <fullName evidence="1">Uncharacterized protein</fullName>
    </submittedName>
</protein>
<dbReference type="Proteomes" id="UP000241071">
    <property type="component" value="Segment"/>
</dbReference>
<organism evidence="1 2">
    <name type="scientific">Moumouvirus goulette</name>
    <dbReference type="NCBI Taxonomy" id="1247379"/>
    <lineage>
        <taxon>Viruses</taxon>
        <taxon>Varidnaviria</taxon>
        <taxon>Bamfordvirae</taxon>
        <taxon>Nucleocytoviricota</taxon>
        <taxon>Megaviricetes</taxon>
        <taxon>Imitervirales</taxon>
        <taxon>Mimiviridae</taxon>
        <taxon>Megamimivirinae</taxon>
        <taxon>Moumouvirus</taxon>
        <taxon>Moumouvirus goulettemassiliense</taxon>
    </lineage>
</organism>
<keyword evidence="2" id="KW-1185">Reference proteome</keyword>
<sequence length="155" mass="18468">MQKNMKCPEIIKQVADFLEENNHKCVEIVFNRNAKKPYKLNWCMKNICAKDINGIYNHNETKIPPVMRELCKYLKNNNHECCEIIGINNHKFKWCMKDICKQKLIYEDMRRRQAQEDAFVEKLKNEGHTCIYIMESYPSQTGWCGKKVCVNKQND</sequence>
<name>M1PI26_9VIRU</name>
<evidence type="ECO:0000313" key="1">
    <source>
        <dbReference type="EMBL" id="AGF85758.1"/>
    </source>
</evidence>
<evidence type="ECO:0000313" key="2">
    <source>
        <dbReference type="Proteomes" id="UP000241071"/>
    </source>
</evidence>
<gene>
    <name evidence="1" type="ORF">glt_00955</name>
</gene>
<reference evidence="1 2" key="1">
    <citation type="submission" date="2012-10" db="EMBL/GenBank/DDBJ databases">
        <title>Complete genome sequence of Moumouvirus goulette.</title>
        <authorList>
            <person name="Fournous G."/>
            <person name="Bougalmi M."/>
            <person name="Colson P."/>
        </authorList>
    </citation>
    <scope>NUCLEOTIDE SEQUENCE [LARGE SCALE GENOMIC DNA]</scope>
</reference>
<accession>M1PI26</accession>